<dbReference type="InterPro" id="IPR001523">
    <property type="entry name" value="Paired_dom"/>
</dbReference>
<dbReference type="KEGG" id="hazt:108680350"/>
<dbReference type="RefSeq" id="XP_018024641.1">
    <property type="nucleotide sequence ID" value="XM_018169152.2"/>
</dbReference>
<dbReference type="SUPFAM" id="SSF46689">
    <property type="entry name" value="Homeodomain-like"/>
    <property type="match status" value="2"/>
</dbReference>
<dbReference type="PRINTS" id="PR00027">
    <property type="entry name" value="PAIREDBOX"/>
</dbReference>
<evidence type="ECO:0000256" key="5">
    <source>
        <dbReference type="ARBA" id="ARBA00023015"/>
    </source>
</evidence>
<organism evidence="15 16">
    <name type="scientific">Hyalella azteca</name>
    <name type="common">Amphipod</name>
    <dbReference type="NCBI Taxonomy" id="294128"/>
    <lineage>
        <taxon>Eukaryota</taxon>
        <taxon>Metazoa</taxon>
        <taxon>Ecdysozoa</taxon>
        <taxon>Arthropoda</taxon>
        <taxon>Crustacea</taxon>
        <taxon>Multicrustacea</taxon>
        <taxon>Malacostraca</taxon>
        <taxon>Eumalacostraca</taxon>
        <taxon>Peracarida</taxon>
        <taxon>Amphipoda</taxon>
        <taxon>Senticaudata</taxon>
        <taxon>Talitrida</taxon>
        <taxon>Talitroidea</taxon>
        <taxon>Hyalellidae</taxon>
        <taxon>Hyalella</taxon>
    </lineage>
</organism>
<keyword evidence="5" id="KW-0805">Transcription regulation</keyword>
<dbReference type="SMART" id="SM00389">
    <property type="entry name" value="HOX"/>
    <property type="match status" value="1"/>
</dbReference>
<evidence type="ECO:0000256" key="6">
    <source>
        <dbReference type="ARBA" id="ARBA00023125"/>
    </source>
</evidence>
<dbReference type="InterPro" id="IPR017970">
    <property type="entry name" value="Homeobox_CS"/>
</dbReference>
<dbReference type="OrthoDB" id="3225452at2759"/>
<dbReference type="PROSITE" id="PS50071">
    <property type="entry name" value="HOMEOBOX_2"/>
    <property type="match status" value="1"/>
</dbReference>
<accession>A0A8B7PH48</accession>
<dbReference type="InterPro" id="IPR036388">
    <property type="entry name" value="WH-like_DNA-bd_sf"/>
</dbReference>
<evidence type="ECO:0000259" key="14">
    <source>
        <dbReference type="PROSITE" id="PS51057"/>
    </source>
</evidence>
<feature type="compositionally biased region" description="Polar residues" evidence="12">
    <location>
        <begin position="315"/>
        <end position="326"/>
    </location>
</feature>
<evidence type="ECO:0000256" key="3">
    <source>
        <dbReference type="ARBA" id="ARBA00022473"/>
    </source>
</evidence>
<dbReference type="InterPro" id="IPR001356">
    <property type="entry name" value="HD"/>
</dbReference>
<feature type="domain" description="Paired" evidence="14">
    <location>
        <begin position="40"/>
        <end position="167"/>
    </location>
</feature>
<evidence type="ECO:0000256" key="2">
    <source>
        <dbReference type="ARBA" id="ARBA00005733"/>
    </source>
</evidence>
<dbReference type="GeneID" id="108680350"/>
<dbReference type="Proteomes" id="UP000694843">
    <property type="component" value="Unplaced"/>
</dbReference>
<feature type="domain" description="Homeobox" evidence="13">
    <location>
        <begin position="192"/>
        <end position="252"/>
    </location>
</feature>
<evidence type="ECO:0000256" key="8">
    <source>
        <dbReference type="ARBA" id="ARBA00023163"/>
    </source>
</evidence>
<dbReference type="Gene3D" id="1.10.10.10">
    <property type="entry name" value="Winged helix-like DNA-binding domain superfamily/Winged helix DNA-binding domain"/>
    <property type="match status" value="1"/>
</dbReference>
<reference evidence="16" key="1">
    <citation type="submission" date="2025-08" db="UniProtKB">
        <authorList>
            <consortium name="RefSeq"/>
        </authorList>
    </citation>
    <scope>IDENTIFICATION</scope>
    <source>
        <tissue evidence="16">Whole organism</tissue>
    </source>
</reference>
<evidence type="ECO:0000256" key="7">
    <source>
        <dbReference type="ARBA" id="ARBA00023155"/>
    </source>
</evidence>
<sequence>MFADLRSNLSASNVCSLPMISSAASAVINSHYLPHFPFQAQGKVNQLGGVFVNGRPLPAAVRREIIHLAANGMRPCIISRTLKVSHGCVSKILNRYQETGSIRPGVIGASNKTSMRVSKEIVNRIKAFANDVPGITPQHVRDRLTHEMGANSEPPPLHVIARVMRGEDLNGVMNSSGDESDEDPGIGVVLKRKQRRSRTTFTSVQLQTFEKEFLINQYPDVHTREALAEQTGLTEARVQVWFSNRRARQRKATAPSDGSAMRVEGQMEESSQGCPRSSLMQVDPSMSIHTTAFRNYSNGLQPTSETTPVKKEDSLNSSGEDATLSPQYVHPGLQAPNQAAYWYRQPNDALGFNSSLAYPHLSTTGYQFGDTSYGNQQQLQQLQQHFPSAWDVTKYPAYSEAHRQYAEQYFNAHQRDSKTSADQLTGPGDFSGSQSSGVSQSQGGLRSSSVTESVATGEQQHPLQQLLQNQQKHETQQSTQQQNISASSSASFNQDNSRFWNSGNIKPDPGAWSSEIIPSNLYNGTFNVEFFGQQNGQLQQPRSSSYFMQHQNAGLMSIKSPV</sequence>
<dbReference type="InterPro" id="IPR009057">
    <property type="entry name" value="Homeodomain-like_sf"/>
</dbReference>
<evidence type="ECO:0000256" key="10">
    <source>
        <dbReference type="PROSITE-ProRule" id="PRU00108"/>
    </source>
</evidence>
<keyword evidence="6 10" id="KW-0238">DNA-binding</keyword>
<evidence type="ECO:0000313" key="15">
    <source>
        <dbReference type="Proteomes" id="UP000694843"/>
    </source>
</evidence>
<keyword evidence="8" id="KW-0804">Transcription</keyword>
<dbReference type="FunFam" id="1.10.10.60:FF:000679">
    <property type="entry name" value="Homeobox protein aristaless"/>
    <property type="match status" value="1"/>
</dbReference>
<comment type="subcellular location">
    <subcellularLocation>
        <location evidence="1 10 11">Nucleus</location>
    </subcellularLocation>
</comment>
<feature type="region of interest" description="Disordered" evidence="12">
    <location>
        <begin position="413"/>
        <end position="505"/>
    </location>
</feature>
<dbReference type="Pfam" id="PF00046">
    <property type="entry name" value="Homeodomain"/>
    <property type="match status" value="1"/>
</dbReference>
<dbReference type="PANTHER" id="PTHR45636">
    <property type="entry name" value="PAIRED BOX PROTEIN PAX-6-RELATED-RELATED"/>
    <property type="match status" value="1"/>
</dbReference>
<evidence type="ECO:0000256" key="12">
    <source>
        <dbReference type="SAM" id="MobiDB-lite"/>
    </source>
</evidence>
<dbReference type="PANTHER" id="PTHR45636:SF3">
    <property type="entry name" value="PROTEIN GOOSEBERRY-RELATED"/>
    <property type="match status" value="1"/>
</dbReference>
<dbReference type="CDD" id="cd00086">
    <property type="entry name" value="homeodomain"/>
    <property type="match status" value="1"/>
</dbReference>
<keyword evidence="4" id="KW-0563">Paired box</keyword>
<evidence type="ECO:0000256" key="9">
    <source>
        <dbReference type="ARBA" id="ARBA00023242"/>
    </source>
</evidence>
<dbReference type="PROSITE" id="PS00027">
    <property type="entry name" value="HOMEOBOX_1"/>
    <property type="match status" value="1"/>
</dbReference>
<evidence type="ECO:0000256" key="11">
    <source>
        <dbReference type="RuleBase" id="RU000682"/>
    </source>
</evidence>
<feature type="region of interest" description="Disordered" evidence="12">
    <location>
        <begin position="295"/>
        <end position="326"/>
    </location>
</feature>
<protein>
    <submittedName>
        <fullName evidence="16">Protein gooseberry isoform X1</fullName>
    </submittedName>
</protein>
<dbReference type="PROSITE" id="PS51057">
    <property type="entry name" value="PAIRED_2"/>
    <property type="match status" value="1"/>
</dbReference>
<dbReference type="GO" id="GO:0000978">
    <property type="term" value="F:RNA polymerase II cis-regulatory region sequence-specific DNA binding"/>
    <property type="evidence" value="ECO:0007669"/>
    <property type="project" value="TreeGrafter"/>
</dbReference>
<keyword evidence="9 10" id="KW-0539">Nucleus</keyword>
<evidence type="ECO:0000259" key="13">
    <source>
        <dbReference type="PROSITE" id="PS50071"/>
    </source>
</evidence>
<dbReference type="Gene3D" id="1.10.10.60">
    <property type="entry name" value="Homeodomain-like"/>
    <property type="match status" value="1"/>
</dbReference>
<dbReference type="Pfam" id="PF00292">
    <property type="entry name" value="PAX"/>
    <property type="match status" value="1"/>
</dbReference>
<keyword evidence="7 10" id="KW-0371">Homeobox</keyword>
<keyword evidence="3" id="KW-0217">Developmental protein</keyword>
<dbReference type="PROSITE" id="PS00034">
    <property type="entry name" value="PAIRED_1"/>
    <property type="match status" value="1"/>
</dbReference>
<dbReference type="InterPro" id="IPR043182">
    <property type="entry name" value="PAIRED_DNA-bd_dom"/>
</dbReference>
<feature type="compositionally biased region" description="Low complexity" evidence="12">
    <location>
        <begin position="459"/>
        <end position="497"/>
    </location>
</feature>
<comment type="similarity">
    <text evidence="2">Belongs to the paired homeobox family.</text>
</comment>
<dbReference type="SMART" id="SM00351">
    <property type="entry name" value="PAX"/>
    <property type="match status" value="1"/>
</dbReference>
<dbReference type="InterPro" id="IPR043565">
    <property type="entry name" value="PAX_fam"/>
</dbReference>
<proteinExistence type="inferred from homology"/>
<feature type="compositionally biased region" description="Low complexity" evidence="12">
    <location>
        <begin position="431"/>
        <end position="449"/>
    </location>
</feature>
<evidence type="ECO:0000256" key="4">
    <source>
        <dbReference type="ARBA" id="ARBA00022724"/>
    </source>
</evidence>
<dbReference type="GO" id="GO:0005634">
    <property type="term" value="C:nucleus"/>
    <property type="evidence" value="ECO:0007669"/>
    <property type="project" value="UniProtKB-SubCell"/>
</dbReference>
<name>A0A8B7PH48_HYAAZ</name>
<evidence type="ECO:0000256" key="1">
    <source>
        <dbReference type="ARBA" id="ARBA00004123"/>
    </source>
</evidence>
<feature type="DNA-binding region" description="Homeobox" evidence="10">
    <location>
        <begin position="194"/>
        <end position="253"/>
    </location>
</feature>
<dbReference type="GO" id="GO:0000981">
    <property type="term" value="F:DNA-binding transcription factor activity, RNA polymerase II-specific"/>
    <property type="evidence" value="ECO:0007669"/>
    <property type="project" value="InterPro"/>
</dbReference>
<dbReference type="AlphaFoldDB" id="A0A8B7PH48"/>
<keyword evidence="15" id="KW-1185">Reference proteome</keyword>
<evidence type="ECO:0000313" key="16">
    <source>
        <dbReference type="RefSeq" id="XP_018024641.1"/>
    </source>
</evidence>
<feature type="compositionally biased region" description="Polar residues" evidence="12">
    <location>
        <begin position="295"/>
        <end position="307"/>
    </location>
</feature>
<gene>
    <name evidence="16" type="primary">LOC108680350</name>
</gene>